<keyword evidence="1" id="KW-0812">Transmembrane</keyword>
<dbReference type="AlphaFoldDB" id="A0A0P7IJL3"/>
<protein>
    <submittedName>
        <fullName evidence="2">Short-chain dehydrogenase</fullName>
    </submittedName>
</protein>
<sequence length="58" mass="6389">MVIKIVVLFLVAMGVLAMFGKLRYPGQNRVDAMKCPRCGRFLLGKSARKNGCECRGKG</sequence>
<evidence type="ECO:0000313" key="3">
    <source>
        <dbReference type="EMBL" id="UWP95736.1"/>
    </source>
</evidence>
<dbReference type="EMBL" id="CP080776">
    <property type="protein sequence ID" value="UWP95736.1"/>
    <property type="molecule type" value="Genomic_DNA"/>
</dbReference>
<evidence type="ECO:0000313" key="4">
    <source>
        <dbReference type="Proteomes" id="UP000050471"/>
    </source>
</evidence>
<dbReference type="STRING" id="154981.AKJ29_15865"/>
<accession>A0A0P7IJL3</accession>
<dbReference type="Proteomes" id="UP001057991">
    <property type="component" value="Chromosome"/>
</dbReference>
<feature type="transmembrane region" description="Helical" evidence="1">
    <location>
        <begin position="6"/>
        <end position="24"/>
    </location>
</feature>
<dbReference type="EMBL" id="LKBA01000004">
    <property type="protein sequence ID" value="KPN64128.1"/>
    <property type="molecule type" value="Genomic_DNA"/>
</dbReference>
<dbReference type="Proteomes" id="UP000050471">
    <property type="component" value="Unassembled WGS sequence"/>
</dbReference>
<evidence type="ECO:0000256" key="1">
    <source>
        <dbReference type="SAM" id="Phobius"/>
    </source>
</evidence>
<evidence type="ECO:0000313" key="2">
    <source>
        <dbReference type="EMBL" id="KPN64128.1"/>
    </source>
</evidence>
<proteinExistence type="predicted"/>
<reference evidence="2 4" key="1">
    <citation type="submission" date="2015-09" db="EMBL/GenBank/DDBJ databases">
        <title>Draft genome sequence of Aliiroseovarius crassostreae CV919-312TSm, the causative agent of Roseovarius Oyster Disease (formerly Juvenile Oyster Disease).</title>
        <authorList>
            <person name="Kessner L."/>
            <person name="Spinard E."/>
            <person name="Nelson D."/>
        </authorList>
    </citation>
    <scope>NUCLEOTIDE SEQUENCE [LARGE SCALE GENOMIC DNA]</scope>
    <source>
        <strain evidence="2 4">CV919-312</strain>
    </source>
</reference>
<dbReference type="GeneID" id="75101990"/>
<keyword evidence="1" id="KW-0472">Membrane</keyword>
<reference evidence="3" key="2">
    <citation type="submission" date="2021-08" db="EMBL/GenBank/DDBJ databases">
        <authorList>
            <person name="Nwanade C."/>
            <person name="Wang M."/>
            <person name="Masoudi A."/>
            <person name="Yu Z."/>
            <person name="Liu J."/>
        </authorList>
    </citation>
    <scope>NUCLEOTIDE SEQUENCE</scope>
    <source>
        <strain evidence="3">S056</strain>
    </source>
</reference>
<name>A0A0P7IJL3_9RHOB</name>
<keyword evidence="1" id="KW-1133">Transmembrane helix</keyword>
<dbReference type="RefSeq" id="WP_055188074.1">
    <property type="nucleotide sequence ID" value="NZ_CP080772.1"/>
</dbReference>
<keyword evidence="4" id="KW-1185">Reference proteome</keyword>
<organism evidence="2 4">
    <name type="scientific">Aliiroseovarius crassostreae</name>
    <dbReference type="NCBI Taxonomy" id="154981"/>
    <lineage>
        <taxon>Bacteria</taxon>
        <taxon>Pseudomonadati</taxon>
        <taxon>Pseudomonadota</taxon>
        <taxon>Alphaproteobacteria</taxon>
        <taxon>Rhodobacterales</taxon>
        <taxon>Paracoccaceae</taxon>
        <taxon>Aliiroseovarius</taxon>
    </lineage>
</organism>
<gene>
    <name evidence="2" type="ORF">AKJ29_15865</name>
    <name evidence="3" type="ORF">K3X48_01655</name>
</gene>